<dbReference type="EMBL" id="QCYY01000750">
    <property type="protein sequence ID" value="ROT83017.1"/>
    <property type="molecule type" value="Genomic_DNA"/>
</dbReference>
<keyword evidence="5" id="KW-0472">Membrane</keyword>
<proteinExistence type="predicted"/>
<dbReference type="GO" id="GO:0003677">
    <property type="term" value="F:DNA binding"/>
    <property type="evidence" value="ECO:0007669"/>
    <property type="project" value="InterPro"/>
</dbReference>
<evidence type="ECO:0000256" key="1">
    <source>
        <dbReference type="ARBA" id="ARBA00004123"/>
    </source>
</evidence>
<keyword evidence="2" id="KW-0539">Nucleus</keyword>
<dbReference type="OrthoDB" id="10256463at2759"/>
<feature type="transmembrane region" description="Helical" evidence="5">
    <location>
        <begin position="186"/>
        <end position="209"/>
    </location>
</feature>
<sequence length="246" mass="27641">MTTTSQKHTLFVAEPMGDKPVTELAGIGEVLGKRLENRGFDKAYVVLGQFLVLKKNRELFLEWLQDLVAANSNQASECYQCLADWCKFRRVYSDLKGPLLIMVSLATILLYGLYSPERTLLWDLAATAKLTVGYWLGLSMMAFLLGYFCQTNLTLPQFLSITGYSLTGHCFVLLIAEVLHQEENHGVFFFLTIVFGGLATGRLVIIILARTPGPAQRLVMCSVLACVNLMHLIYIHFACMRNKFQV</sequence>
<gene>
    <name evidence="6" type="ORF">C7M84_023798</name>
</gene>
<dbReference type="PANTHER" id="PTHR47507:SF6">
    <property type="entry name" value="BARRIER-TO-AUTOINTEGRATION FACTOR"/>
    <property type="match status" value="1"/>
</dbReference>
<keyword evidence="7" id="KW-1185">Reference proteome</keyword>
<dbReference type="Gene3D" id="1.10.150.40">
    <property type="entry name" value="Barrier-to-autointegration factor, BAF"/>
    <property type="match status" value="1"/>
</dbReference>
<evidence type="ECO:0000256" key="3">
    <source>
        <dbReference type="ARBA" id="ARBA00074730"/>
    </source>
</evidence>
<dbReference type="STRING" id="6689.A0A3R7MHW6"/>
<dbReference type="PANTHER" id="PTHR47507">
    <property type="entry name" value="BARRIER TO AUTOINTEGRATION FACTOR 2"/>
    <property type="match status" value="1"/>
</dbReference>
<organism evidence="6 7">
    <name type="scientific">Penaeus vannamei</name>
    <name type="common">Whiteleg shrimp</name>
    <name type="synonym">Litopenaeus vannamei</name>
    <dbReference type="NCBI Taxonomy" id="6689"/>
    <lineage>
        <taxon>Eukaryota</taxon>
        <taxon>Metazoa</taxon>
        <taxon>Ecdysozoa</taxon>
        <taxon>Arthropoda</taxon>
        <taxon>Crustacea</taxon>
        <taxon>Multicrustacea</taxon>
        <taxon>Malacostraca</taxon>
        <taxon>Eumalacostraca</taxon>
        <taxon>Eucarida</taxon>
        <taxon>Decapoda</taxon>
        <taxon>Dendrobranchiata</taxon>
        <taxon>Penaeoidea</taxon>
        <taxon>Penaeidae</taxon>
        <taxon>Penaeus</taxon>
    </lineage>
</organism>
<accession>A0A3R7MHW6</accession>
<evidence type="ECO:0000256" key="5">
    <source>
        <dbReference type="SAM" id="Phobius"/>
    </source>
</evidence>
<evidence type="ECO:0000256" key="4">
    <source>
        <dbReference type="ARBA" id="ARBA00079764"/>
    </source>
</evidence>
<feature type="transmembrane region" description="Helical" evidence="5">
    <location>
        <begin position="126"/>
        <end position="149"/>
    </location>
</feature>
<reference evidence="6 7" key="2">
    <citation type="submission" date="2019-01" db="EMBL/GenBank/DDBJ databases">
        <title>The decoding of complex shrimp genome reveals the adaptation for benthos swimmer, frequently molting mechanism and breeding impact on genome.</title>
        <authorList>
            <person name="Sun Y."/>
            <person name="Gao Y."/>
            <person name="Yu Y."/>
        </authorList>
    </citation>
    <scope>NUCLEOTIDE SEQUENCE [LARGE SCALE GENOMIC DNA]</scope>
    <source>
        <tissue evidence="6">Muscle</tissue>
    </source>
</reference>
<feature type="transmembrane region" description="Helical" evidence="5">
    <location>
        <begin position="218"/>
        <end position="237"/>
    </location>
</feature>
<dbReference type="Proteomes" id="UP000283509">
    <property type="component" value="Unassembled WGS sequence"/>
</dbReference>
<comment type="caution">
    <text evidence="6">The sequence shown here is derived from an EMBL/GenBank/DDBJ whole genome shotgun (WGS) entry which is preliminary data.</text>
</comment>
<dbReference type="GO" id="GO:0005634">
    <property type="term" value="C:nucleus"/>
    <property type="evidence" value="ECO:0007669"/>
    <property type="project" value="UniProtKB-SubCell"/>
</dbReference>
<evidence type="ECO:0000313" key="7">
    <source>
        <dbReference type="Proteomes" id="UP000283509"/>
    </source>
</evidence>
<dbReference type="Pfam" id="PF02961">
    <property type="entry name" value="SAM_BAF"/>
    <property type="match status" value="1"/>
</dbReference>
<dbReference type="InterPro" id="IPR051387">
    <property type="entry name" value="BAF"/>
</dbReference>
<comment type="subcellular location">
    <subcellularLocation>
        <location evidence="1">Nucleus</location>
    </subcellularLocation>
</comment>
<keyword evidence="5" id="KW-0812">Transmembrane</keyword>
<dbReference type="SMART" id="SM01023">
    <property type="entry name" value="BAF"/>
    <property type="match status" value="1"/>
</dbReference>
<dbReference type="GO" id="GO:0051276">
    <property type="term" value="P:chromosome organization"/>
    <property type="evidence" value="ECO:0007669"/>
    <property type="project" value="TreeGrafter"/>
</dbReference>
<feature type="transmembrane region" description="Helical" evidence="5">
    <location>
        <begin position="97"/>
        <end position="114"/>
    </location>
</feature>
<reference evidence="6 7" key="1">
    <citation type="submission" date="2018-04" db="EMBL/GenBank/DDBJ databases">
        <authorList>
            <person name="Zhang X."/>
            <person name="Yuan J."/>
            <person name="Li F."/>
            <person name="Xiang J."/>
        </authorList>
    </citation>
    <scope>NUCLEOTIDE SEQUENCE [LARGE SCALE GENOMIC DNA]</scope>
    <source>
        <tissue evidence="6">Muscle</tissue>
    </source>
</reference>
<dbReference type="InterPro" id="IPR004122">
    <property type="entry name" value="BAF_prot"/>
</dbReference>
<protein>
    <recommendedName>
        <fullName evidence="3">Barrier-to-autointegration factor-like protein</fullName>
    </recommendedName>
    <alternativeName>
        <fullName evidence="4">Barrier-to-autointegration factor 2</fullName>
    </alternativeName>
</protein>
<dbReference type="AlphaFoldDB" id="A0A3R7MHW6"/>
<name>A0A3R7MHW6_PENVA</name>
<dbReference type="SUPFAM" id="SSF47798">
    <property type="entry name" value="Barrier-to-autointegration factor, BAF"/>
    <property type="match status" value="1"/>
</dbReference>
<feature type="transmembrane region" description="Helical" evidence="5">
    <location>
        <begin position="161"/>
        <end position="180"/>
    </location>
</feature>
<dbReference type="GO" id="GO:0000793">
    <property type="term" value="C:condensed chromosome"/>
    <property type="evidence" value="ECO:0007669"/>
    <property type="project" value="TreeGrafter"/>
</dbReference>
<keyword evidence="5" id="KW-1133">Transmembrane helix</keyword>
<evidence type="ECO:0000256" key="2">
    <source>
        <dbReference type="ARBA" id="ARBA00023242"/>
    </source>
</evidence>
<dbReference type="InterPro" id="IPR036617">
    <property type="entry name" value="BAF_sf"/>
</dbReference>
<evidence type="ECO:0000313" key="6">
    <source>
        <dbReference type="EMBL" id="ROT83017.1"/>
    </source>
</evidence>
<dbReference type="FunFam" id="1.10.150.40:FF:000002">
    <property type="entry name" value="Barrier to autointegration factor 2"/>
    <property type="match status" value="1"/>
</dbReference>